<organism evidence="3 4">
    <name type="scientific">Xenopus laevis</name>
    <name type="common">African clawed frog</name>
    <dbReference type="NCBI Taxonomy" id="8355"/>
    <lineage>
        <taxon>Eukaryota</taxon>
        <taxon>Metazoa</taxon>
        <taxon>Chordata</taxon>
        <taxon>Craniata</taxon>
        <taxon>Vertebrata</taxon>
        <taxon>Euteleostomi</taxon>
        <taxon>Amphibia</taxon>
        <taxon>Batrachia</taxon>
        <taxon>Anura</taxon>
        <taxon>Pipoidea</taxon>
        <taxon>Pipidae</taxon>
        <taxon>Xenopodinae</taxon>
        <taxon>Xenopus</taxon>
        <taxon>Xenopus</taxon>
    </lineage>
</organism>
<dbReference type="AlphaFoldDB" id="A0A974CTM6"/>
<gene>
    <name evidence="3" type="ORF">XELAEV_18029522mg</name>
</gene>
<dbReference type="Proteomes" id="UP000694892">
    <property type="component" value="Chromosome 5S"/>
</dbReference>
<keyword evidence="1" id="KW-0175">Coiled coil</keyword>
<protein>
    <submittedName>
        <fullName evidence="3">Uncharacterized protein</fullName>
    </submittedName>
</protein>
<proteinExistence type="predicted"/>
<name>A0A974CTM6_XENLA</name>
<feature type="region of interest" description="Disordered" evidence="2">
    <location>
        <begin position="198"/>
        <end position="227"/>
    </location>
</feature>
<evidence type="ECO:0000256" key="1">
    <source>
        <dbReference type="SAM" id="Coils"/>
    </source>
</evidence>
<feature type="coiled-coil region" evidence="1">
    <location>
        <begin position="48"/>
        <end position="95"/>
    </location>
</feature>
<evidence type="ECO:0000313" key="3">
    <source>
        <dbReference type="EMBL" id="OCT78411.1"/>
    </source>
</evidence>
<accession>A0A974CTM6</accession>
<evidence type="ECO:0000313" key="4">
    <source>
        <dbReference type="Proteomes" id="UP000694892"/>
    </source>
</evidence>
<reference evidence="4" key="1">
    <citation type="journal article" date="2016" name="Nature">
        <title>Genome evolution in the allotetraploid frog Xenopus laevis.</title>
        <authorList>
            <person name="Session A.M."/>
            <person name="Uno Y."/>
            <person name="Kwon T."/>
            <person name="Chapman J.A."/>
            <person name="Toyoda A."/>
            <person name="Takahashi S."/>
            <person name="Fukui A."/>
            <person name="Hikosaka A."/>
            <person name="Suzuki A."/>
            <person name="Kondo M."/>
            <person name="van Heeringen S.J."/>
            <person name="Quigley I."/>
            <person name="Heinz S."/>
            <person name="Ogino H."/>
            <person name="Ochi H."/>
            <person name="Hellsten U."/>
            <person name="Lyons J.B."/>
            <person name="Simakov O."/>
            <person name="Putnam N."/>
            <person name="Stites J."/>
            <person name="Kuroki Y."/>
            <person name="Tanaka T."/>
            <person name="Michiue T."/>
            <person name="Watanabe M."/>
            <person name="Bogdanovic O."/>
            <person name="Lister R."/>
            <person name="Georgiou G."/>
            <person name="Paranjpe S.S."/>
            <person name="van Kruijsbergen I."/>
            <person name="Shu S."/>
            <person name="Carlson J."/>
            <person name="Kinoshita T."/>
            <person name="Ohta Y."/>
            <person name="Mawaribuchi S."/>
            <person name="Jenkins J."/>
            <person name="Grimwood J."/>
            <person name="Schmutz J."/>
            <person name="Mitros T."/>
            <person name="Mozaffari S.V."/>
            <person name="Suzuki Y."/>
            <person name="Haramoto Y."/>
            <person name="Yamamoto T.S."/>
            <person name="Takagi C."/>
            <person name="Heald R."/>
            <person name="Miller K."/>
            <person name="Haudenschild C."/>
            <person name="Kitzman J."/>
            <person name="Nakayama T."/>
            <person name="Izutsu Y."/>
            <person name="Robert J."/>
            <person name="Fortriede J."/>
            <person name="Burns K."/>
            <person name="Lotay V."/>
            <person name="Karimi K."/>
            <person name="Yasuoka Y."/>
            <person name="Dichmann D.S."/>
            <person name="Flajnik M.F."/>
            <person name="Houston D.W."/>
            <person name="Shendure J."/>
            <person name="DuPasquier L."/>
            <person name="Vize P.D."/>
            <person name="Zorn A.M."/>
            <person name="Ito M."/>
            <person name="Marcotte E.M."/>
            <person name="Wallingford J.B."/>
            <person name="Ito Y."/>
            <person name="Asashima M."/>
            <person name="Ueno N."/>
            <person name="Matsuda Y."/>
            <person name="Veenstra G.J."/>
            <person name="Fujiyama A."/>
            <person name="Harland R.M."/>
            <person name="Taira M."/>
            <person name="Rokhsar D.S."/>
        </authorList>
    </citation>
    <scope>NUCLEOTIDE SEQUENCE [LARGE SCALE GENOMIC DNA]</scope>
    <source>
        <strain evidence="4">J</strain>
    </source>
</reference>
<sequence length="227" mass="26845">MIPRGLRIKKYPTVLTNDLEFVDQWNKILSDCSLRLMALLTDKRRQTYDSLKDDISKLKSEYLESKEQPEYLKYMDNLNKKVDKMEKELMDIKTNKFKRDKIDYELNIVYNWSRLGDKQRNVYRSPNKLMSQKSILKTLKAEHVSFSDTGACSSSPLSPQGNRHVYAQVVFSGHETLSGPFHFSSKNEYGQKTKWKNKRNFLSSDSGEEDERMRTSKYPQRDRKKKF</sequence>
<evidence type="ECO:0000256" key="2">
    <source>
        <dbReference type="SAM" id="MobiDB-lite"/>
    </source>
</evidence>
<dbReference type="EMBL" id="CM004475">
    <property type="protein sequence ID" value="OCT78411.1"/>
    <property type="molecule type" value="Genomic_DNA"/>
</dbReference>